<dbReference type="InterPro" id="IPR010026">
    <property type="entry name" value="Phage_holin_LL-H"/>
</dbReference>
<evidence type="ECO:0000256" key="1">
    <source>
        <dbReference type="SAM" id="Phobius"/>
    </source>
</evidence>
<dbReference type="NCBIfam" id="TIGR01673">
    <property type="entry name" value="holin_LLH"/>
    <property type="match status" value="1"/>
</dbReference>
<feature type="transmembrane region" description="Helical" evidence="1">
    <location>
        <begin position="7"/>
        <end position="24"/>
    </location>
</feature>
<gene>
    <name evidence="2" type="ORF">SAMN04487752_0284</name>
    <name evidence="3" type="ORF">SAMN04487752_1147</name>
</gene>
<dbReference type="RefSeq" id="WP_089974599.1">
    <property type="nucleotide sequence ID" value="NZ_CP084916.1"/>
</dbReference>
<organism evidence="3 4">
    <name type="scientific">Carnobacterium viridans</name>
    <dbReference type="NCBI Taxonomy" id="174587"/>
    <lineage>
        <taxon>Bacteria</taxon>
        <taxon>Bacillati</taxon>
        <taxon>Bacillota</taxon>
        <taxon>Bacilli</taxon>
        <taxon>Lactobacillales</taxon>
        <taxon>Carnobacteriaceae</taxon>
        <taxon>Carnobacterium</taxon>
    </lineage>
</organism>
<dbReference type="EMBL" id="FNJW01000008">
    <property type="protein sequence ID" value="SDQ18493.1"/>
    <property type="molecule type" value="Genomic_DNA"/>
</dbReference>
<keyword evidence="1" id="KW-0812">Transmembrane</keyword>
<dbReference type="EMBL" id="FNJW01000006">
    <property type="protein sequence ID" value="SDQ02756.1"/>
    <property type="molecule type" value="Genomic_DNA"/>
</dbReference>
<reference evidence="3" key="1">
    <citation type="submission" date="2016-10" db="EMBL/GenBank/DDBJ databases">
        <authorList>
            <person name="de Groot N.N."/>
        </authorList>
    </citation>
    <scope>NUCLEOTIDE SEQUENCE [LARGE SCALE GENOMIC DNA]</scope>
    <source>
        <strain evidence="3">MPL-11</strain>
    </source>
</reference>
<sequence>MDAIQDALFNGMAAVVVALVGWLTTKLVNYLKELGNTEKLANKQYLVDIAVNAAEQIWQNEDGAIKLANARKEAIKLLNENKINITDAELQNLIEASVKAMNDAFNSTKVGVIELKEEGK</sequence>
<evidence type="ECO:0000313" key="3">
    <source>
        <dbReference type="EMBL" id="SDQ18493.1"/>
    </source>
</evidence>
<keyword evidence="1" id="KW-0472">Membrane</keyword>
<keyword evidence="4" id="KW-1185">Reference proteome</keyword>
<dbReference type="Pfam" id="PF09682">
    <property type="entry name" value="Phage_holin_6_1"/>
    <property type="match status" value="1"/>
</dbReference>
<dbReference type="AlphaFoldDB" id="A0A1H0YTJ4"/>
<accession>A0A1H0YTJ4</accession>
<dbReference type="OrthoDB" id="2157514at2"/>
<name>A0A1H0YTJ4_9LACT</name>
<dbReference type="Proteomes" id="UP000199481">
    <property type="component" value="Unassembled WGS sequence"/>
</dbReference>
<evidence type="ECO:0000313" key="4">
    <source>
        <dbReference type="Proteomes" id="UP000199481"/>
    </source>
</evidence>
<evidence type="ECO:0000313" key="2">
    <source>
        <dbReference type="EMBL" id="SDQ02756.1"/>
    </source>
</evidence>
<protein>
    <submittedName>
        <fullName evidence="3">Phage holin, LL-H family</fullName>
    </submittedName>
</protein>
<keyword evidence="1" id="KW-1133">Transmembrane helix</keyword>
<proteinExistence type="predicted"/>
<reference evidence="4" key="2">
    <citation type="submission" date="2016-10" db="EMBL/GenBank/DDBJ databases">
        <authorList>
            <person name="Varghese N."/>
            <person name="Submissions S."/>
        </authorList>
    </citation>
    <scope>NUCLEOTIDE SEQUENCE [LARGE SCALE GENOMIC DNA]</scope>
    <source>
        <strain evidence="4">MPL-11</strain>
    </source>
</reference>